<dbReference type="InterPro" id="IPR003737">
    <property type="entry name" value="GlcNAc_PI_deacetylase-related"/>
</dbReference>
<dbReference type="PANTHER" id="PTHR12993">
    <property type="entry name" value="N-ACETYLGLUCOSAMINYL-PHOSPHATIDYLINOSITOL DE-N-ACETYLASE-RELATED"/>
    <property type="match status" value="1"/>
</dbReference>
<dbReference type="Gene3D" id="3.40.50.10320">
    <property type="entry name" value="LmbE-like"/>
    <property type="match status" value="1"/>
</dbReference>
<name>A0A3B0RY00_9ZZZZ</name>
<feature type="domain" description="SLH" evidence="1">
    <location>
        <begin position="604"/>
        <end position="665"/>
    </location>
</feature>
<dbReference type="Pfam" id="PF17803">
    <property type="entry name" value="Cadherin_4"/>
    <property type="match status" value="2"/>
</dbReference>
<gene>
    <name evidence="2" type="ORF">MNBD_ACTINO02-3111</name>
</gene>
<accession>A0A3B0RY00</accession>
<dbReference type="SUPFAM" id="SSF102588">
    <property type="entry name" value="LmbE-like"/>
    <property type="match status" value="1"/>
</dbReference>
<protein>
    <submittedName>
        <fullName evidence="2">RTX toxins and related Ca2+-binding proteins</fullName>
    </submittedName>
</protein>
<feature type="domain" description="SLH" evidence="1">
    <location>
        <begin position="666"/>
        <end position="732"/>
    </location>
</feature>
<dbReference type="PROSITE" id="PS51272">
    <property type="entry name" value="SLH"/>
    <property type="match status" value="3"/>
</dbReference>
<sequence length="789" mass="82469">MMTKPILSRVLLAGFAALAFLFIQAVPARPAEVPAGGILIFAAHPDDDIILAAGIANQAAGNVTIAYMTNGDRCDDAACTIATGTTRQGEAVAAQELLGQAENDLIFLGYPNGYLNDNPNPPPPVSETYASRGLGSTDWYDYRTESKGTHAPYNQASMQADVVALIDTYRPANIYTHTRFDRHQDHQLTYEFLVQAVATVQAANPTYQPYIHSAIVHTLSKPWGSWPDWSGPTVPHTAFSIAENCSEGWPQCDTYGEYVWDQRETYVVPASMQNPNLTSNLKSQAVEAHASQVPPIGDDDFIRRFVRKDEVFWVERVGTAEGKDDSGYAVDEGATLDVAASGVLKNDVRGVAATAGQVRSATALGPMSAVLVSNPSNGNVILNADGSFTYIHNGSETLADSFTYRPVQGVVAGSVATVSLTINPVDDDPTAIGDGPYDVDNAALLTVGAPGVLGNDSDPEMLALSAVLVGDVSNGTLLLNADGSFTYAHDGSGTESDSFTYQVRDPGGNLSGVVTVSIDIAPAPLPIDVTVDGPSFTAPGVVTSFGSVLSGGAGPVTYAWAVELSGTEVTAGSGTSINFTPTAGGVHTVTVTVTDDTGTDIAQDTLTVLGDVDNSDFAEDIVWLAEAGVTKGCNPPANDEFCPDDPVTRGAMAAFLVRFLGLTDDGGGNSFTDDDGSMFEADIAKLAAAGITKGCNPPMNDNFCPNDSVTRGQMAAFLVRALGLTNDGGGNSFTDDDGSMFEADIAKLAAAGVTKGCNPPVNDEFCPDDPVTRGHMAAFLNRADKVLLP</sequence>
<dbReference type="Pfam" id="PF00395">
    <property type="entry name" value="SLH"/>
    <property type="match status" value="3"/>
</dbReference>
<organism evidence="2">
    <name type="scientific">hydrothermal vent metagenome</name>
    <dbReference type="NCBI Taxonomy" id="652676"/>
    <lineage>
        <taxon>unclassified sequences</taxon>
        <taxon>metagenomes</taxon>
        <taxon>ecological metagenomes</taxon>
    </lineage>
</organism>
<dbReference type="PANTHER" id="PTHR12993:SF30">
    <property type="entry name" value="N-ACETYL-ALPHA-D-GLUCOSAMINYL L-MALATE DEACETYLASE 1"/>
    <property type="match status" value="1"/>
</dbReference>
<dbReference type="InterPro" id="IPR024078">
    <property type="entry name" value="LmbE-like_dom_sf"/>
</dbReference>
<dbReference type="InterPro" id="IPR035986">
    <property type="entry name" value="PKD_dom_sf"/>
</dbReference>
<dbReference type="AlphaFoldDB" id="A0A3B0RY00"/>
<dbReference type="EMBL" id="UOEK01000043">
    <property type="protein sequence ID" value="VAV93426.1"/>
    <property type="molecule type" value="Genomic_DNA"/>
</dbReference>
<reference evidence="2" key="1">
    <citation type="submission" date="2018-06" db="EMBL/GenBank/DDBJ databases">
        <authorList>
            <person name="Zhirakovskaya E."/>
        </authorList>
    </citation>
    <scope>NUCLEOTIDE SEQUENCE</scope>
</reference>
<dbReference type="GO" id="GO:0016811">
    <property type="term" value="F:hydrolase activity, acting on carbon-nitrogen (but not peptide) bonds, in linear amides"/>
    <property type="evidence" value="ECO:0007669"/>
    <property type="project" value="TreeGrafter"/>
</dbReference>
<dbReference type="SUPFAM" id="SSF49299">
    <property type="entry name" value="PKD domain"/>
    <property type="match status" value="1"/>
</dbReference>
<proteinExistence type="predicted"/>
<feature type="domain" description="SLH" evidence="1">
    <location>
        <begin position="733"/>
        <end position="789"/>
    </location>
</feature>
<dbReference type="InterPro" id="IPR040853">
    <property type="entry name" value="RapA2_cadherin-like"/>
</dbReference>
<evidence type="ECO:0000313" key="2">
    <source>
        <dbReference type="EMBL" id="VAV93426.1"/>
    </source>
</evidence>
<evidence type="ECO:0000259" key="1">
    <source>
        <dbReference type="PROSITE" id="PS51272"/>
    </source>
</evidence>
<dbReference type="InterPro" id="IPR001119">
    <property type="entry name" value="SLH_dom"/>
</dbReference>
<dbReference type="Pfam" id="PF02585">
    <property type="entry name" value="PIG-L"/>
    <property type="match status" value="1"/>
</dbReference>